<evidence type="ECO:0000313" key="4">
    <source>
        <dbReference type="Proteomes" id="UP000297966"/>
    </source>
</evidence>
<gene>
    <name evidence="3" type="ORF">E4K65_38735</name>
</gene>
<dbReference type="Proteomes" id="UP000297966">
    <property type="component" value="Unassembled WGS sequence"/>
</dbReference>
<dbReference type="EMBL" id="SPQT01000033">
    <property type="protein sequence ID" value="TFV40363.1"/>
    <property type="molecule type" value="Genomic_DNA"/>
</dbReference>
<dbReference type="Gene3D" id="3.40.50.1820">
    <property type="entry name" value="alpha/beta hydrolase"/>
    <property type="match status" value="1"/>
</dbReference>
<evidence type="ECO:0000256" key="1">
    <source>
        <dbReference type="SAM" id="MobiDB-lite"/>
    </source>
</evidence>
<dbReference type="InterPro" id="IPR006311">
    <property type="entry name" value="TAT_signal"/>
</dbReference>
<feature type="domain" description="AFL C-terminal" evidence="2">
    <location>
        <begin position="282"/>
        <end position="378"/>
    </location>
</feature>
<organism evidence="3 4">
    <name type="scientific">Bradyrhizobium niftali</name>
    <dbReference type="NCBI Taxonomy" id="2560055"/>
    <lineage>
        <taxon>Bacteria</taxon>
        <taxon>Pseudomonadati</taxon>
        <taxon>Pseudomonadota</taxon>
        <taxon>Alphaproteobacteria</taxon>
        <taxon>Hyphomicrobiales</taxon>
        <taxon>Nitrobacteraceae</taxon>
        <taxon>Bradyrhizobium</taxon>
    </lineage>
</organism>
<keyword evidence="3" id="KW-0378">Hydrolase</keyword>
<evidence type="ECO:0000313" key="3">
    <source>
        <dbReference type="EMBL" id="TFV40363.1"/>
    </source>
</evidence>
<comment type="caution">
    <text evidence="3">The sequence shown here is derived from an EMBL/GenBank/DDBJ whole genome shotgun (WGS) entry which is preliminary data.</text>
</comment>
<dbReference type="GO" id="GO:0016042">
    <property type="term" value="P:lipid catabolic process"/>
    <property type="evidence" value="ECO:0007669"/>
    <property type="project" value="InterPro"/>
</dbReference>
<accession>A0A4Y9LEF5</accession>
<dbReference type="OrthoDB" id="7329829at2"/>
<dbReference type="Pfam" id="PF18067">
    <property type="entry name" value="Lipase_C"/>
    <property type="match status" value="1"/>
</dbReference>
<dbReference type="InterPro" id="IPR002918">
    <property type="entry name" value="Lipase_EstA/Esterase_EstB"/>
</dbReference>
<reference evidence="3 4" key="1">
    <citation type="submission" date="2019-03" db="EMBL/GenBank/DDBJ databases">
        <title>Bradyrhizobium diversity isolated from nodules of Chamaecrista fasciculata.</title>
        <authorList>
            <person name="Klepa M.S."/>
            <person name="Urquiaga M.O."/>
            <person name="Hungria M."/>
            <person name="Delamuta J.R."/>
        </authorList>
    </citation>
    <scope>NUCLEOTIDE SEQUENCE [LARGE SCALE GENOMIC DNA]</scope>
    <source>
        <strain evidence="3 4">CNPSo 3448</strain>
    </source>
</reference>
<feature type="region of interest" description="Disordered" evidence="1">
    <location>
        <begin position="312"/>
        <end position="335"/>
    </location>
</feature>
<evidence type="ECO:0000259" key="2">
    <source>
        <dbReference type="Pfam" id="PF18067"/>
    </source>
</evidence>
<dbReference type="InterPro" id="IPR029058">
    <property type="entry name" value="AB_hydrolase_fold"/>
</dbReference>
<dbReference type="AlphaFoldDB" id="A0A4Y9LEF5"/>
<dbReference type="SUPFAM" id="SSF53474">
    <property type="entry name" value="alpha/beta-Hydrolases"/>
    <property type="match status" value="1"/>
</dbReference>
<protein>
    <submittedName>
        <fullName evidence="3">Hydrolase</fullName>
    </submittedName>
</protein>
<dbReference type="GO" id="GO:0016787">
    <property type="term" value="F:hydrolase activity"/>
    <property type="evidence" value="ECO:0007669"/>
    <property type="project" value="UniProtKB-KW"/>
</dbReference>
<dbReference type="PROSITE" id="PS51318">
    <property type="entry name" value="TAT"/>
    <property type="match status" value="1"/>
</dbReference>
<dbReference type="Pfam" id="PF01674">
    <property type="entry name" value="Lipase_2"/>
    <property type="match status" value="1"/>
</dbReference>
<name>A0A4Y9LEF5_9BRAD</name>
<keyword evidence="4" id="KW-1185">Reference proteome</keyword>
<dbReference type="InterPro" id="IPR040664">
    <property type="entry name" value="AFL_C"/>
</dbReference>
<proteinExistence type="predicted"/>
<sequence>MQRGGFAGEEQMKLSRRTILQGAGTLSFALASIRMDAFAQTAPAAQGAEVPPILFVHGNGDYGALWMTTMWRMESNGVARDRMLAINFTDPLARNDDKVEQANRSSTEDQRRELIAAIAELKRRTGAPRVALVGSSRGGYAIRNVIRNGGTADVSHAVLCGTPNHGVFATDDQPNSEFNGRGAFLRGMNGGESEVTPGTAFLTLRSDGMDKYAQADGRFIGKPGTPTGVTTEGPELQGATNLVLGALDHREVAFHPRAFREIYKFIAGREPARIAIVPEPSVRLSGLVTGTPGGVPTNRPVAGATVDIFRVDPDTGERKGNAVHSSKTGADGRWGPAQVESSWSLEFALASPDAPTTHFYRSPFPRSSDVVHLRAARPLGPADKDAGAVVIMSRPRGYFGLPRDVVLLDGKEPADVKPGVPTDSAATLRLPASEIGRNIVAQFGEERIVARLWPASENRIAVAELTY</sequence>
<dbReference type="Gene3D" id="2.60.40.2190">
    <property type="match status" value="1"/>
</dbReference>